<feature type="compositionally biased region" description="Basic and acidic residues" evidence="5">
    <location>
        <begin position="280"/>
        <end position="289"/>
    </location>
</feature>
<comment type="similarity">
    <text evidence="4">Belongs to the ubiquitin-conjugating enzyme family.</text>
</comment>
<proteinExistence type="inferred from homology"/>
<dbReference type="Proteomes" id="UP001652622">
    <property type="component" value="Unplaced"/>
</dbReference>
<evidence type="ECO:0000256" key="2">
    <source>
        <dbReference type="ARBA" id="ARBA00022786"/>
    </source>
</evidence>
<protein>
    <submittedName>
        <fullName evidence="8">Ubiquitin-conjugating enzyme E2 U isoform X1</fullName>
    </submittedName>
</protein>
<dbReference type="OMA" id="SEDMMQW"/>
<keyword evidence="1" id="KW-0808">Transferase</keyword>
<dbReference type="GeneID" id="117664325"/>
<feature type="compositionally biased region" description="Low complexity" evidence="5">
    <location>
        <begin position="266"/>
        <end position="279"/>
    </location>
</feature>
<reference evidence="8" key="1">
    <citation type="submission" date="2025-08" db="UniProtKB">
        <authorList>
            <consortium name="RefSeq"/>
        </authorList>
    </citation>
    <scope>IDENTIFICATION</scope>
    <source>
        <tissue evidence="8">Blood</tissue>
    </source>
</reference>
<name>A0A6P9BIS0_PANGU</name>
<evidence type="ECO:0000256" key="5">
    <source>
        <dbReference type="SAM" id="MobiDB-lite"/>
    </source>
</evidence>
<dbReference type="PANTHER" id="PTHR24067">
    <property type="entry name" value="UBIQUITIN-CONJUGATING ENZYME E2"/>
    <property type="match status" value="1"/>
</dbReference>
<dbReference type="GO" id="GO:0005524">
    <property type="term" value="F:ATP binding"/>
    <property type="evidence" value="ECO:0007669"/>
    <property type="project" value="UniProtKB-UniRule"/>
</dbReference>
<dbReference type="SUPFAM" id="SSF54495">
    <property type="entry name" value="UBC-like"/>
    <property type="match status" value="1"/>
</dbReference>
<keyword evidence="2 4" id="KW-0833">Ubl conjugation pathway</keyword>
<feature type="active site" description="Glycyl thioester intermediate" evidence="3">
    <location>
        <position position="90"/>
    </location>
</feature>
<dbReference type="RefSeq" id="XP_034271142.1">
    <property type="nucleotide sequence ID" value="XM_034415251.2"/>
</dbReference>
<feature type="region of interest" description="Disordered" evidence="5">
    <location>
        <begin position="266"/>
        <end position="293"/>
    </location>
</feature>
<evidence type="ECO:0000313" key="8">
    <source>
        <dbReference type="RefSeq" id="XP_034271142.1"/>
    </source>
</evidence>
<evidence type="ECO:0000256" key="4">
    <source>
        <dbReference type="RuleBase" id="RU362109"/>
    </source>
</evidence>
<evidence type="ECO:0000259" key="6">
    <source>
        <dbReference type="PROSITE" id="PS50127"/>
    </source>
</evidence>
<keyword evidence="4" id="KW-0067">ATP-binding</keyword>
<dbReference type="InterPro" id="IPR023313">
    <property type="entry name" value="UBQ-conjugating_AS"/>
</dbReference>
<dbReference type="Pfam" id="PF00179">
    <property type="entry name" value="UQ_con"/>
    <property type="match status" value="1"/>
</dbReference>
<dbReference type="KEGG" id="pgut:117664325"/>
<dbReference type="CDD" id="cd23806">
    <property type="entry name" value="UBCc_UBE2U"/>
    <property type="match status" value="1"/>
</dbReference>
<dbReference type="InParanoid" id="A0A6P9BIS0"/>
<dbReference type="InterPro" id="IPR050113">
    <property type="entry name" value="Ub_conjugating_enzyme"/>
</dbReference>
<dbReference type="PROSITE" id="PS00183">
    <property type="entry name" value="UBC_1"/>
    <property type="match status" value="1"/>
</dbReference>
<evidence type="ECO:0000256" key="3">
    <source>
        <dbReference type="PROSITE-ProRule" id="PRU10133"/>
    </source>
</evidence>
<sequence length="311" mass="36010">MLHSRAFLLLEREFVEFKQANIFGISVMSVEDNWREWIAEIEGLKDTLWEGAELQLSLKYSEDYNAMPPTITFTTIPFHPNVDPESGRPCVDFLDDLSKWNPHFTMTSILLTIQVLLSNPVLKNAVNLEAAQMLKNNYPQYREKVVQCVTNSKQLEAIAKHWDTSVKFYPQSEEPTPQKKTTGVSYEEYFITWFKIATSRPAEDFKHPVFADPEYIGNRYNWMAENVNRGSWDENLHSIFVSDCIEKQKKQIMLENWGGRCVIPSPTSEVSSKTSSVGSKKMEKSKSEEQWEDEVEGLVMWSTKLDQEKLD</sequence>
<keyword evidence="4" id="KW-0547">Nucleotide-binding</keyword>
<evidence type="ECO:0000313" key="7">
    <source>
        <dbReference type="Proteomes" id="UP001652622"/>
    </source>
</evidence>
<dbReference type="InterPro" id="IPR000608">
    <property type="entry name" value="UBC"/>
</dbReference>
<dbReference type="InterPro" id="IPR016135">
    <property type="entry name" value="UBQ-conjugating_enzyme/RWD"/>
</dbReference>
<evidence type="ECO:0000256" key="1">
    <source>
        <dbReference type="ARBA" id="ARBA00022679"/>
    </source>
</evidence>
<dbReference type="CTD" id="148581"/>
<keyword evidence="7" id="KW-1185">Reference proteome</keyword>
<dbReference type="SMART" id="SM00212">
    <property type="entry name" value="UBCc"/>
    <property type="match status" value="1"/>
</dbReference>
<accession>A0A6P9BIS0</accession>
<dbReference type="OrthoDB" id="9978460at2759"/>
<dbReference type="AlphaFoldDB" id="A0A6P9BIS0"/>
<gene>
    <name evidence="8" type="primary">UBE2U</name>
</gene>
<dbReference type="GO" id="GO:0016740">
    <property type="term" value="F:transferase activity"/>
    <property type="evidence" value="ECO:0007669"/>
    <property type="project" value="UniProtKB-KW"/>
</dbReference>
<feature type="domain" description="UBC core" evidence="6">
    <location>
        <begin position="5"/>
        <end position="154"/>
    </location>
</feature>
<dbReference type="Gene3D" id="3.10.110.10">
    <property type="entry name" value="Ubiquitin Conjugating Enzyme"/>
    <property type="match status" value="1"/>
</dbReference>
<dbReference type="PROSITE" id="PS50127">
    <property type="entry name" value="UBC_2"/>
    <property type="match status" value="1"/>
</dbReference>
<organism evidence="7 8">
    <name type="scientific">Pantherophis guttatus</name>
    <name type="common">Corn snake</name>
    <name type="synonym">Elaphe guttata</name>
    <dbReference type="NCBI Taxonomy" id="94885"/>
    <lineage>
        <taxon>Eukaryota</taxon>
        <taxon>Metazoa</taxon>
        <taxon>Chordata</taxon>
        <taxon>Craniata</taxon>
        <taxon>Vertebrata</taxon>
        <taxon>Euteleostomi</taxon>
        <taxon>Lepidosauria</taxon>
        <taxon>Squamata</taxon>
        <taxon>Bifurcata</taxon>
        <taxon>Unidentata</taxon>
        <taxon>Episquamata</taxon>
        <taxon>Toxicofera</taxon>
        <taxon>Serpentes</taxon>
        <taxon>Colubroidea</taxon>
        <taxon>Colubridae</taxon>
        <taxon>Colubrinae</taxon>
        <taxon>Pantherophis</taxon>
    </lineage>
</organism>